<feature type="compositionally biased region" description="Basic and acidic residues" evidence="8">
    <location>
        <begin position="198"/>
        <end position="209"/>
    </location>
</feature>
<accession>A0AAV4A3Y0</accession>
<comment type="subcellular location">
    <subcellularLocation>
        <location evidence="1">Nucleus</location>
        <location evidence="1">Nuclear pore complex</location>
    </subcellularLocation>
</comment>
<dbReference type="InterPro" id="IPR000156">
    <property type="entry name" value="Ran_bind_dom"/>
</dbReference>
<keyword evidence="2" id="KW-0813">Transport</keyword>
<feature type="compositionally biased region" description="Polar residues" evidence="8">
    <location>
        <begin position="221"/>
        <end position="233"/>
    </location>
</feature>
<dbReference type="InterPro" id="IPR053074">
    <property type="entry name" value="NPC_Nucleoporin"/>
</dbReference>
<keyword evidence="5" id="KW-0811">Translocation</keyword>
<gene>
    <name evidence="10" type="ORF">PoB_002788800</name>
</gene>
<keyword evidence="11" id="KW-1185">Reference proteome</keyword>
<dbReference type="InterPro" id="IPR015007">
    <property type="entry name" value="NUP2/50/61"/>
</dbReference>
<feature type="region of interest" description="Disordered" evidence="8">
    <location>
        <begin position="188"/>
        <end position="233"/>
    </location>
</feature>
<dbReference type="Pfam" id="PF00638">
    <property type="entry name" value="Ran_BP1"/>
    <property type="match status" value="1"/>
</dbReference>
<dbReference type="SUPFAM" id="SSF50729">
    <property type="entry name" value="PH domain-like"/>
    <property type="match status" value="1"/>
</dbReference>
<evidence type="ECO:0000256" key="2">
    <source>
        <dbReference type="ARBA" id="ARBA00022448"/>
    </source>
</evidence>
<dbReference type="EMBL" id="BLXT01003273">
    <property type="protein sequence ID" value="GFO01383.1"/>
    <property type="molecule type" value="Genomic_DNA"/>
</dbReference>
<feature type="region of interest" description="Disordered" evidence="8">
    <location>
        <begin position="1"/>
        <end position="62"/>
    </location>
</feature>
<keyword evidence="3" id="KW-0509">mRNA transport</keyword>
<dbReference type="PANTHER" id="PTHR38697:SF1">
    <property type="entry name" value="NUCLEAR PORE COMPLEX PROTEIN SIMILAR TO S. CEREVISIAE NUP2 (EUROFUNG)"/>
    <property type="match status" value="1"/>
</dbReference>
<name>A0AAV4A3Y0_9GAST</name>
<dbReference type="InterPro" id="IPR011993">
    <property type="entry name" value="PH-like_dom_sf"/>
</dbReference>
<feature type="domain" description="RanBD1" evidence="9">
    <location>
        <begin position="345"/>
        <end position="503"/>
    </location>
</feature>
<keyword evidence="4" id="KW-0653">Protein transport</keyword>
<keyword evidence="7" id="KW-0539">Nucleus</keyword>
<evidence type="ECO:0000313" key="10">
    <source>
        <dbReference type="EMBL" id="GFO01383.1"/>
    </source>
</evidence>
<dbReference type="Pfam" id="PF08911">
    <property type="entry name" value="NUP50"/>
    <property type="match status" value="1"/>
</dbReference>
<dbReference type="GO" id="GO:0005643">
    <property type="term" value="C:nuclear pore"/>
    <property type="evidence" value="ECO:0007669"/>
    <property type="project" value="UniProtKB-SubCell"/>
</dbReference>
<evidence type="ECO:0000313" key="11">
    <source>
        <dbReference type="Proteomes" id="UP000735302"/>
    </source>
</evidence>
<reference evidence="10 11" key="1">
    <citation type="journal article" date="2021" name="Elife">
        <title>Chloroplast acquisition without the gene transfer in kleptoplastic sea slugs, Plakobranchus ocellatus.</title>
        <authorList>
            <person name="Maeda T."/>
            <person name="Takahashi S."/>
            <person name="Yoshida T."/>
            <person name="Shimamura S."/>
            <person name="Takaki Y."/>
            <person name="Nagai Y."/>
            <person name="Toyoda A."/>
            <person name="Suzuki Y."/>
            <person name="Arimoto A."/>
            <person name="Ishii H."/>
            <person name="Satoh N."/>
            <person name="Nishiyama T."/>
            <person name="Hasebe M."/>
            <person name="Maruyama T."/>
            <person name="Minagawa J."/>
            <person name="Obokata J."/>
            <person name="Shigenobu S."/>
        </authorList>
    </citation>
    <scope>NUCLEOTIDE SEQUENCE [LARGE SCALE GENOMIC DNA]</scope>
</reference>
<evidence type="ECO:0000259" key="9">
    <source>
        <dbReference type="PROSITE" id="PS50196"/>
    </source>
</evidence>
<dbReference type="AlphaFoldDB" id="A0AAV4A3Y0"/>
<dbReference type="PROSITE" id="PS50196">
    <property type="entry name" value="RANBD1"/>
    <property type="match status" value="1"/>
</dbReference>
<proteinExistence type="predicted"/>
<evidence type="ECO:0000256" key="1">
    <source>
        <dbReference type="ARBA" id="ARBA00004567"/>
    </source>
</evidence>
<dbReference type="Proteomes" id="UP000735302">
    <property type="component" value="Unassembled WGS sequence"/>
</dbReference>
<evidence type="ECO:0000256" key="8">
    <source>
        <dbReference type="SAM" id="MobiDB-lite"/>
    </source>
</evidence>
<dbReference type="Gene3D" id="2.30.29.30">
    <property type="entry name" value="Pleckstrin-homology domain (PH domain)/Phosphotyrosine-binding domain (PTB)"/>
    <property type="match status" value="1"/>
</dbReference>
<dbReference type="CDD" id="cd13170">
    <property type="entry name" value="RanBD_NUP50"/>
    <property type="match status" value="1"/>
</dbReference>
<evidence type="ECO:0000256" key="7">
    <source>
        <dbReference type="ARBA" id="ARBA00023242"/>
    </source>
</evidence>
<dbReference type="SMART" id="SM00160">
    <property type="entry name" value="RanBD"/>
    <property type="match status" value="1"/>
</dbReference>
<organism evidence="10 11">
    <name type="scientific">Plakobranchus ocellatus</name>
    <dbReference type="NCBI Taxonomy" id="259542"/>
    <lineage>
        <taxon>Eukaryota</taxon>
        <taxon>Metazoa</taxon>
        <taxon>Spiralia</taxon>
        <taxon>Lophotrochozoa</taxon>
        <taxon>Mollusca</taxon>
        <taxon>Gastropoda</taxon>
        <taxon>Heterobranchia</taxon>
        <taxon>Euthyneura</taxon>
        <taxon>Panpulmonata</taxon>
        <taxon>Sacoglossa</taxon>
        <taxon>Placobranchoidea</taxon>
        <taxon>Plakobranchidae</taxon>
        <taxon>Plakobranchus</taxon>
    </lineage>
</organism>
<evidence type="ECO:0000256" key="6">
    <source>
        <dbReference type="ARBA" id="ARBA00023132"/>
    </source>
</evidence>
<evidence type="ECO:0000256" key="5">
    <source>
        <dbReference type="ARBA" id="ARBA00023010"/>
    </source>
</evidence>
<evidence type="ECO:0000256" key="3">
    <source>
        <dbReference type="ARBA" id="ARBA00022816"/>
    </source>
</evidence>
<keyword evidence="6" id="KW-0906">Nuclear pore complex</keyword>
<dbReference type="PANTHER" id="PTHR38697">
    <property type="entry name" value="NUCLEAR PORE COMPLEX PROTEIN SIMILAR TO S. CEREVISIAE NUP2 (EUROFUNG)"/>
    <property type="match status" value="1"/>
</dbReference>
<dbReference type="GO" id="GO:0015031">
    <property type="term" value="P:protein transport"/>
    <property type="evidence" value="ECO:0007669"/>
    <property type="project" value="UniProtKB-KW"/>
</dbReference>
<protein>
    <submittedName>
        <fullName evidence="10">Nuclear pore complex protein nup50</fullName>
    </submittedName>
</protein>
<comment type="caution">
    <text evidence="10">The sequence shown here is derived from an EMBL/GenBank/DDBJ whole genome shotgun (WGS) entry which is preliminary data.</text>
</comment>
<dbReference type="GO" id="GO:0051028">
    <property type="term" value="P:mRNA transport"/>
    <property type="evidence" value="ECO:0007669"/>
    <property type="project" value="UniProtKB-KW"/>
</dbReference>
<evidence type="ECO:0000256" key="4">
    <source>
        <dbReference type="ARBA" id="ARBA00022927"/>
    </source>
</evidence>
<sequence length="503" mass="53004">MAGKRGATSELNDRNWDQEEEPEEPGVFVQADSKTLENRVIKRAKRRGTGEDGAKTSAFSGFGGLTGPSTKANTFPGFKLTPGITGFGGGLQTTKPTNSSVGSSGLFSGASSSAAPFNGNQDSGSKAEIHLDKGQGDWKDSPTYFSFLKSLNHSVLAWIKQHVEENPYIILTPIFKDYERYLQNHKTEASASTVEHSPSAEKEISKTEDSESATLPAAGQAKNNGSPANTFTAQSLTKDVISASDKAEMTKDSTVAGVQGSDVSKGFTFGTTSLSSTGGGFSFGSSTKTTTASSTPSTLGKPGFSFGATSTSTQSSGFSFGTSAAATGKPLFSFGTTSTAAATPGFFGVAASQAAASNAEASNGKNDEEEYVPPVPEVREIKEDDALYSKRCKLYFQRGEQWVDKGVGNIHLKPVAESKTQLLIRADTNLGNILLNVMLSASMPVSRQGKNNVLVVCVPNPPLDSKADESTNEKPVPMLVRVKTGDDADELFGKIEERKALLE</sequence>